<evidence type="ECO:0000256" key="3">
    <source>
        <dbReference type="SAM" id="MobiDB-lite"/>
    </source>
</evidence>
<dbReference type="Pfam" id="PF00005">
    <property type="entry name" value="ABC_tran"/>
    <property type="match status" value="1"/>
</dbReference>
<dbReference type="GO" id="GO:0005524">
    <property type="term" value="F:ATP binding"/>
    <property type="evidence" value="ECO:0007669"/>
    <property type="project" value="UniProtKB-KW"/>
</dbReference>
<evidence type="ECO:0000259" key="4">
    <source>
        <dbReference type="Pfam" id="PF00005"/>
    </source>
</evidence>
<evidence type="ECO:0000256" key="1">
    <source>
        <dbReference type="ARBA" id="ARBA00022448"/>
    </source>
</evidence>
<keyword evidence="2" id="KW-1278">Translocase</keyword>
<feature type="compositionally biased region" description="Polar residues" evidence="3">
    <location>
        <begin position="62"/>
        <end position="74"/>
    </location>
</feature>
<dbReference type="EMBL" id="CP104213">
    <property type="protein sequence ID" value="UWX64818.1"/>
    <property type="molecule type" value="Genomic_DNA"/>
</dbReference>
<name>A0ABY5YI63_9DEIO</name>
<proteinExistence type="predicted"/>
<dbReference type="InterPro" id="IPR027417">
    <property type="entry name" value="P-loop_NTPase"/>
</dbReference>
<dbReference type="Proteomes" id="UP001060261">
    <property type="component" value="Chromosome"/>
</dbReference>
<dbReference type="PANTHER" id="PTHR42794:SF1">
    <property type="entry name" value="HEMIN IMPORT ATP-BINDING PROTEIN HMUV"/>
    <property type="match status" value="1"/>
</dbReference>
<dbReference type="RefSeq" id="WP_260561079.1">
    <property type="nucleotide sequence ID" value="NZ_BAABEC010000009.1"/>
</dbReference>
<evidence type="ECO:0000313" key="5">
    <source>
        <dbReference type="EMBL" id="UWX64818.1"/>
    </source>
</evidence>
<dbReference type="InterPro" id="IPR003439">
    <property type="entry name" value="ABC_transporter-like_ATP-bd"/>
</dbReference>
<keyword evidence="6" id="KW-1185">Reference proteome</keyword>
<feature type="domain" description="ABC transporter" evidence="4">
    <location>
        <begin position="28"/>
        <end position="81"/>
    </location>
</feature>
<keyword evidence="5" id="KW-0067">ATP-binding</keyword>
<dbReference type="SUPFAM" id="SSF52540">
    <property type="entry name" value="P-loop containing nucleoside triphosphate hydrolases"/>
    <property type="match status" value="1"/>
</dbReference>
<dbReference type="PANTHER" id="PTHR42794">
    <property type="entry name" value="HEMIN IMPORT ATP-BINDING PROTEIN HMUV"/>
    <property type="match status" value="1"/>
</dbReference>
<organism evidence="5 6">
    <name type="scientific">Deinococcus rubellus</name>
    <dbReference type="NCBI Taxonomy" id="1889240"/>
    <lineage>
        <taxon>Bacteria</taxon>
        <taxon>Thermotogati</taxon>
        <taxon>Deinococcota</taxon>
        <taxon>Deinococci</taxon>
        <taxon>Deinococcales</taxon>
        <taxon>Deinococcaceae</taxon>
        <taxon>Deinococcus</taxon>
    </lineage>
</organism>
<evidence type="ECO:0000256" key="2">
    <source>
        <dbReference type="ARBA" id="ARBA00022967"/>
    </source>
</evidence>
<gene>
    <name evidence="5" type="ORF">N0D28_03905</name>
</gene>
<dbReference type="Gene3D" id="3.40.50.300">
    <property type="entry name" value="P-loop containing nucleotide triphosphate hydrolases"/>
    <property type="match status" value="1"/>
</dbReference>
<evidence type="ECO:0000313" key="6">
    <source>
        <dbReference type="Proteomes" id="UP001060261"/>
    </source>
</evidence>
<accession>A0ABY5YI63</accession>
<keyword evidence="1" id="KW-0813">Transport</keyword>
<reference evidence="5" key="1">
    <citation type="submission" date="2022-09" db="EMBL/GenBank/DDBJ databases">
        <title>genome sequence of Deinococcus rubellus.</title>
        <authorList>
            <person name="Srinivasan S."/>
        </authorList>
    </citation>
    <scope>NUCLEOTIDE SEQUENCE</scope>
    <source>
        <strain evidence="5">Ant6</strain>
    </source>
</reference>
<keyword evidence="5" id="KW-0547">Nucleotide-binding</keyword>
<protein>
    <submittedName>
        <fullName evidence="5">ABC transporter ATP-binding protein</fullName>
    </submittedName>
</protein>
<feature type="region of interest" description="Disordered" evidence="3">
    <location>
        <begin position="62"/>
        <end position="89"/>
    </location>
</feature>
<sequence length="89" mass="9575">MIETQHLEAHHRGKPALHDVRVQGGQDLTAIIGPSGAGNSTLLRAIDGLIPYSGGQILLQGQASGRPQSKQLQRQQKHVGTAYSGRMRQ</sequence>